<sequence>MQGIPHNEAPTMTPRPLLSTLLPAVTAAGLLLSGPAQAGMSDGYGVAVSATAQFAYDGAQTVSAYRKLPDASGNWSTTVDYPGVQRLGCPDPAAGSGFLCFASATGTGSSSGTNYDLTTAVANASRSDNAGYNAADFATGLASARADLATGEIGVSASSDKFRSVLSGPTWNGGLAYAHLNDTLNFQVAGATAGTVTRITVGFELDGGLSVFPFQPGVATIDAQFQFGSAGARYQASIGTGSPSPITSSGGWVSHAWEESGPNSIRFSGVYELTGAMQVIGISNRLATFAGQGGASDFLDTSRIVLALPDGVSFTSDSGVFLTSAVPEPQTWALLLGGLLALGWRAHRRSNIR</sequence>
<dbReference type="NCBIfam" id="TIGR02595">
    <property type="entry name" value="PEP_CTERM"/>
    <property type="match status" value="1"/>
</dbReference>
<organism evidence="3 4">
    <name type="scientific">Pseudaquabacterium pictum</name>
    <dbReference type="NCBI Taxonomy" id="2315236"/>
    <lineage>
        <taxon>Bacteria</taxon>
        <taxon>Pseudomonadati</taxon>
        <taxon>Pseudomonadota</taxon>
        <taxon>Betaproteobacteria</taxon>
        <taxon>Burkholderiales</taxon>
        <taxon>Sphaerotilaceae</taxon>
        <taxon>Pseudaquabacterium</taxon>
    </lineage>
</organism>
<comment type="caution">
    <text evidence="3">The sequence shown here is derived from an EMBL/GenBank/DDBJ whole genome shotgun (WGS) entry which is preliminary data.</text>
</comment>
<dbReference type="AlphaFoldDB" id="A0A480B0E6"/>
<reference evidence="4" key="1">
    <citation type="submission" date="2019-03" db="EMBL/GenBank/DDBJ databases">
        <title>Aquabacterium pictum sp.nov., the first bacteriochlorophyll a-containing freshwater bacterium in the genus Aquabacterium of the class Betaproteobacteria.</title>
        <authorList>
            <person name="Hirose S."/>
            <person name="Tank M."/>
            <person name="Hara E."/>
            <person name="Tamaki H."/>
            <person name="Takaichi S."/>
            <person name="Haruta S."/>
            <person name="Hanada S."/>
        </authorList>
    </citation>
    <scope>NUCLEOTIDE SEQUENCE [LARGE SCALE GENOMIC DNA]</scope>
    <source>
        <strain evidence="4">W35</strain>
    </source>
</reference>
<dbReference type="Pfam" id="PF07589">
    <property type="entry name" value="PEP-CTERM"/>
    <property type="match status" value="1"/>
</dbReference>
<keyword evidence="4" id="KW-1185">Reference proteome</keyword>
<evidence type="ECO:0000256" key="1">
    <source>
        <dbReference type="SAM" id="SignalP"/>
    </source>
</evidence>
<evidence type="ECO:0000313" key="3">
    <source>
        <dbReference type="EMBL" id="GCL64558.1"/>
    </source>
</evidence>
<dbReference type="Proteomes" id="UP000301751">
    <property type="component" value="Unassembled WGS sequence"/>
</dbReference>
<proteinExistence type="predicted"/>
<protein>
    <recommendedName>
        <fullName evidence="2">Ice-binding protein C-terminal domain-containing protein</fullName>
    </recommendedName>
</protein>
<keyword evidence="1" id="KW-0732">Signal</keyword>
<dbReference type="EMBL" id="BJCL01000010">
    <property type="protein sequence ID" value="GCL64558.1"/>
    <property type="molecule type" value="Genomic_DNA"/>
</dbReference>
<feature type="chain" id="PRO_5019803611" description="Ice-binding protein C-terminal domain-containing protein" evidence="1">
    <location>
        <begin position="39"/>
        <end position="353"/>
    </location>
</feature>
<accession>A0A480B0E6</accession>
<name>A0A480B0E6_9BURK</name>
<feature type="domain" description="Ice-binding protein C-terminal" evidence="2">
    <location>
        <begin position="325"/>
        <end position="349"/>
    </location>
</feature>
<evidence type="ECO:0000259" key="2">
    <source>
        <dbReference type="Pfam" id="PF07589"/>
    </source>
</evidence>
<evidence type="ECO:0000313" key="4">
    <source>
        <dbReference type="Proteomes" id="UP000301751"/>
    </source>
</evidence>
<gene>
    <name evidence="3" type="ORF">AQPW35_36390</name>
</gene>
<dbReference type="InterPro" id="IPR013424">
    <property type="entry name" value="Ice-binding_C"/>
</dbReference>
<feature type="signal peptide" evidence="1">
    <location>
        <begin position="1"/>
        <end position="38"/>
    </location>
</feature>